<accession>A0ABU4FE64</accession>
<keyword evidence="1" id="KW-0255">Endonuclease</keyword>
<dbReference type="InterPro" id="IPR006175">
    <property type="entry name" value="YjgF/YER057c/UK114"/>
</dbReference>
<dbReference type="RefSeq" id="WP_026150871.1">
    <property type="nucleotide sequence ID" value="NZ_JAPEMW010000001.1"/>
</dbReference>
<dbReference type="CDD" id="cd00448">
    <property type="entry name" value="YjgF_YER057c_UK114_family"/>
    <property type="match status" value="1"/>
</dbReference>
<dbReference type="Gene3D" id="3.30.1330.40">
    <property type="entry name" value="RutC-like"/>
    <property type="match status" value="1"/>
</dbReference>
<dbReference type="PANTHER" id="PTHR43857:SF1">
    <property type="entry name" value="YJGH FAMILY PROTEIN"/>
    <property type="match status" value="1"/>
</dbReference>
<dbReference type="InterPro" id="IPR035959">
    <property type="entry name" value="RutC-like_sf"/>
</dbReference>
<protein>
    <submittedName>
        <fullName evidence="1">RidA family protein</fullName>
        <ecNumber evidence="1">3.5.-.-</ecNumber>
    </submittedName>
</protein>
<proteinExistence type="predicted"/>
<sequence length="135" mass="14652">MERINPPTLAPPVRNLYTQVLVSPPGRTVNIAGQVAIDKNGELVGPDDYREQARQAFLNVKLAIEAVGGTGHDITSYGVHVVRYNLEVLAPIYEAGKEVFGDEWPMCPSMLLGVEALGLPEWLIEINATAVLGDE</sequence>
<keyword evidence="2" id="KW-1185">Reference proteome</keyword>
<gene>
    <name evidence="1" type="ORF">R5A26_23280</name>
</gene>
<keyword evidence="1" id="KW-0378">Hydrolase</keyword>
<reference evidence="1 2" key="1">
    <citation type="submission" date="2023-10" db="EMBL/GenBank/DDBJ databases">
        <title>Characterization of rhizosphere-enriched actinobacteria from wheat plants lab-grown on chernevaya soil.</title>
        <authorList>
            <person name="Tikhonova E.N."/>
            <person name="Konopkin A."/>
            <person name="Kravchenko I.K."/>
        </authorList>
    </citation>
    <scope>NUCLEOTIDE SEQUENCE [LARGE SCALE GENOMIC DNA]</scope>
    <source>
        <strain evidence="1 2">RR29</strain>
    </source>
</reference>
<dbReference type="GO" id="GO:0004519">
    <property type="term" value="F:endonuclease activity"/>
    <property type="evidence" value="ECO:0007669"/>
    <property type="project" value="UniProtKB-KW"/>
</dbReference>
<dbReference type="PANTHER" id="PTHR43857">
    <property type="entry name" value="BLR7761 PROTEIN"/>
    <property type="match status" value="1"/>
</dbReference>
<comment type="caution">
    <text evidence="1">The sequence shown here is derived from an EMBL/GenBank/DDBJ whole genome shotgun (WGS) entry which is preliminary data.</text>
</comment>
<dbReference type="EC" id="3.5.-.-" evidence="1"/>
<dbReference type="Pfam" id="PF01042">
    <property type="entry name" value="Ribonuc_L-PSP"/>
    <property type="match status" value="1"/>
</dbReference>
<evidence type="ECO:0000313" key="2">
    <source>
        <dbReference type="Proteomes" id="UP001187346"/>
    </source>
</evidence>
<dbReference type="SUPFAM" id="SSF55298">
    <property type="entry name" value="YjgF-like"/>
    <property type="match status" value="1"/>
</dbReference>
<dbReference type="EMBL" id="JAWMAJ010000077">
    <property type="protein sequence ID" value="MDV7218877.1"/>
    <property type="molecule type" value="Genomic_DNA"/>
</dbReference>
<organism evidence="1 2">
    <name type="scientific">Streptomyces prunicolor</name>
    <dbReference type="NCBI Taxonomy" id="67348"/>
    <lineage>
        <taxon>Bacteria</taxon>
        <taxon>Bacillati</taxon>
        <taxon>Actinomycetota</taxon>
        <taxon>Actinomycetes</taxon>
        <taxon>Kitasatosporales</taxon>
        <taxon>Streptomycetaceae</taxon>
        <taxon>Streptomyces</taxon>
    </lineage>
</organism>
<dbReference type="Proteomes" id="UP001187346">
    <property type="component" value="Unassembled WGS sequence"/>
</dbReference>
<dbReference type="GO" id="GO:0016787">
    <property type="term" value="F:hydrolase activity"/>
    <property type="evidence" value="ECO:0007669"/>
    <property type="project" value="UniProtKB-KW"/>
</dbReference>
<evidence type="ECO:0000313" key="1">
    <source>
        <dbReference type="EMBL" id="MDV7218877.1"/>
    </source>
</evidence>
<keyword evidence="1" id="KW-0540">Nuclease</keyword>
<name>A0ABU4FE64_9ACTN</name>